<feature type="non-terminal residue" evidence="2">
    <location>
        <position position="1"/>
    </location>
</feature>
<dbReference type="AlphaFoldDB" id="A0AAW0VR42"/>
<keyword evidence="3" id="KW-1185">Reference proteome</keyword>
<accession>A0AAW0VR42</accession>
<evidence type="ECO:0000259" key="1">
    <source>
        <dbReference type="Pfam" id="PF20700"/>
    </source>
</evidence>
<proteinExistence type="predicted"/>
<evidence type="ECO:0000313" key="3">
    <source>
        <dbReference type="Proteomes" id="UP001445076"/>
    </source>
</evidence>
<feature type="domain" description="Mutator-like transposase" evidence="1">
    <location>
        <begin position="13"/>
        <end position="111"/>
    </location>
</feature>
<gene>
    <name evidence="2" type="ORF">OTU49_013806</name>
</gene>
<sequence>SRDIIVQEYAKLNIVPDINGIFDIDVTYDGTWHKRGHHSNIGIGIAIDAVTKLVVDYEVLCKYCQMCAYMESSYSKQTSLEKYEQYENEHEHNCYINYSVTAAKMESKAAVII</sequence>
<dbReference type="Pfam" id="PF20700">
    <property type="entry name" value="Mutator"/>
    <property type="match status" value="1"/>
</dbReference>
<dbReference type="Proteomes" id="UP001445076">
    <property type="component" value="Unassembled WGS sequence"/>
</dbReference>
<evidence type="ECO:0000313" key="2">
    <source>
        <dbReference type="EMBL" id="KAK8719743.1"/>
    </source>
</evidence>
<dbReference type="EMBL" id="JARKIK010001426">
    <property type="protein sequence ID" value="KAK8719743.1"/>
    <property type="molecule type" value="Genomic_DNA"/>
</dbReference>
<name>A0AAW0VR42_CHEQU</name>
<comment type="caution">
    <text evidence="2">The sequence shown here is derived from an EMBL/GenBank/DDBJ whole genome shotgun (WGS) entry which is preliminary data.</text>
</comment>
<protein>
    <recommendedName>
        <fullName evidence="1">Mutator-like transposase domain-containing protein</fullName>
    </recommendedName>
</protein>
<reference evidence="2 3" key="1">
    <citation type="journal article" date="2024" name="BMC Genomics">
        <title>Genome assembly of redclaw crayfish (Cherax quadricarinatus) provides insights into its immune adaptation and hypoxia tolerance.</title>
        <authorList>
            <person name="Liu Z."/>
            <person name="Zheng J."/>
            <person name="Li H."/>
            <person name="Fang K."/>
            <person name="Wang S."/>
            <person name="He J."/>
            <person name="Zhou D."/>
            <person name="Weng S."/>
            <person name="Chi M."/>
            <person name="Gu Z."/>
            <person name="He J."/>
            <person name="Li F."/>
            <person name="Wang M."/>
        </authorList>
    </citation>
    <scope>NUCLEOTIDE SEQUENCE [LARGE SCALE GENOMIC DNA]</scope>
    <source>
        <strain evidence="2">ZL_2023a</strain>
    </source>
</reference>
<organism evidence="2 3">
    <name type="scientific">Cherax quadricarinatus</name>
    <name type="common">Australian red claw crayfish</name>
    <dbReference type="NCBI Taxonomy" id="27406"/>
    <lineage>
        <taxon>Eukaryota</taxon>
        <taxon>Metazoa</taxon>
        <taxon>Ecdysozoa</taxon>
        <taxon>Arthropoda</taxon>
        <taxon>Crustacea</taxon>
        <taxon>Multicrustacea</taxon>
        <taxon>Malacostraca</taxon>
        <taxon>Eumalacostraca</taxon>
        <taxon>Eucarida</taxon>
        <taxon>Decapoda</taxon>
        <taxon>Pleocyemata</taxon>
        <taxon>Astacidea</taxon>
        <taxon>Parastacoidea</taxon>
        <taxon>Parastacidae</taxon>
        <taxon>Cherax</taxon>
    </lineage>
</organism>
<dbReference type="InterPro" id="IPR049012">
    <property type="entry name" value="Mutator_transp_dom"/>
</dbReference>